<dbReference type="AlphaFoldDB" id="A0A2P8E400"/>
<organism evidence="1 2">
    <name type="scientific">Haloactinopolyspora alba</name>
    <dbReference type="NCBI Taxonomy" id="648780"/>
    <lineage>
        <taxon>Bacteria</taxon>
        <taxon>Bacillati</taxon>
        <taxon>Actinomycetota</taxon>
        <taxon>Actinomycetes</taxon>
        <taxon>Jiangellales</taxon>
        <taxon>Jiangellaceae</taxon>
        <taxon>Haloactinopolyspora</taxon>
    </lineage>
</organism>
<gene>
    <name evidence="1" type="ORF">CLV30_106162</name>
</gene>
<accession>A0A2P8E400</accession>
<evidence type="ECO:0000313" key="1">
    <source>
        <dbReference type="EMBL" id="PSL04157.1"/>
    </source>
</evidence>
<comment type="caution">
    <text evidence="1">The sequence shown here is derived from an EMBL/GenBank/DDBJ whole genome shotgun (WGS) entry which is preliminary data.</text>
</comment>
<keyword evidence="2" id="KW-1185">Reference proteome</keyword>
<sequence>MRDKPDLAELIDLAGRRHESANSKQCAGCGEATWRREGELPGQFRRRKYCTRDCYSTTRAVAPARKSCEQCGETMEQDRAGRESVSQFRRRQFCSLRCYHDHRGGEKAALAEVRRMCFGCGGHLEPRYGEGAEAFAARKYCEAACMAKRRAYVVEELDFLVGTDTPDSLARRLGYSRSHLMELLDEVERPDLAQAFRQERNDDAVRAA</sequence>
<evidence type="ECO:0000313" key="2">
    <source>
        <dbReference type="Proteomes" id="UP000243528"/>
    </source>
</evidence>
<reference evidence="1 2" key="1">
    <citation type="submission" date="2018-03" db="EMBL/GenBank/DDBJ databases">
        <title>Genomic Encyclopedia of Archaeal and Bacterial Type Strains, Phase II (KMG-II): from individual species to whole genera.</title>
        <authorList>
            <person name="Goeker M."/>
        </authorList>
    </citation>
    <scope>NUCLEOTIDE SEQUENCE [LARGE SCALE GENOMIC DNA]</scope>
    <source>
        <strain evidence="1 2">DSM 45211</strain>
    </source>
</reference>
<dbReference type="Proteomes" id="UP000243528">
    <property type="component" value="Unassembled WGS sequence"/>
</dbReference>
<proteinExistence type="predicted"/>
<name>A0A2P8E400_9ACTN</name>
<dbReference type="RefSeq" id="WP_106537169.1">
    <property type="nucleotide sequence ID" value="NZ_ML142900.1"/>
</dbReference>
<dbReference type="EMBL" id="PYGE01000006">
    <property type="protein sequence ID" value="PSL04157.1"/>
    <property type="molecule type" value="Genomic_DNA"/>
</dbReference>
<protein>
    <submittedName>
        <fullName evidence="1">Uncharacterized protein</fullName>
    </submittedName>
</protein>